<evidence type="ECO:0000313" key="3">
    <source>
        <dbReference type="Proteomes" id="UP000240830"/>
    </source>
</evidence>
<gene>
    <name evidence="2" type="ORF">PSACC_02541</name>
</gene>
<feature type="transmembrane region" description="Helical" evidence="1">
    <location>
        <begin position="12"/>
        <end position="30"/>
    </location>
</feature>
<proteinExistence type="predicted"/>
<dbReference type="OrthoDB" id="540503at2759"/>
<keyword evidence="3" id="KW-1185">Reference proteome</keyword>
<organism evidence="2 3">
    <name type="scientific">Paramicrosporidium saccamoebae</name>
    <dbReference type="NCBI Taxonomy" id="1246581"/>
    <lineage>
        <taxon>Eukaryota</taxon>
        <taxon>Fungi</taxon>
        <taxon>Fungi incertae sedis</taxon>
        <taxon>Cryptomycota</taxon>
        <taxon>Cryptomycota incertae sedis</taxon>
        <taxon>Paramicrosporidium</taxon>
    </lineage>
</organism>
<reference evidence="2 3" key="1">
    <citation type="submission" date="2016-10" db="EMBL/GenBank/DDBJ databases">
        <title>The genome of Paramicrosporidium saccamoebae is the missing link in understanding Cryptomycota and Microsporidia evolution.</title>
        <authorList>
            <person name="Quandt C.A."/>
            <person name="Beaudet D."/>
            <person name="Corsaro D."/>
            <person name="Michel R."/>
            <person name="Corradi N."/>
            <person name="James T."/>
        </authorList>
    </citation>
    <scope>NUCLEOTIDE SEQUENCE [LARGE SCALE GENOMIC DNA]</scope>
    <source>
        <strain evidence="2 3">KSL3</strain>
    </source>
</reference>
<name>A0A2H9TIR9_9FUNG</name>
<comment type="caution">
    <text evidence="2">The sequence shown here is derived from an EMBL/GenBank/DDBJ whole genome shotgun (WGS) entry which is preliminary data.</text>
</comment>
<keyword evidence="1" id="KW-0472">Membrane</keyword>
<keyword evidence="1" id="KW-0812">Transmembrane</keyword>
<sequence length="361" mass="41922">MLPILQRRTTVLILYFSIAANVLFVGERFYRRLAMILEEEDDLDVGRMLHVGNSNGRPVMNLSSGEQCVQHYGNGTCSDNYPTYHGQRLTHVVMPFHTSQVGRVEGNLRLWQTFPPCSREGQPASPLTGYHLVLYSSADSKKKAYIAELEARLQAAVANLTSDVLSCFQSIEIQHANLSGSSDTYYKGTRLMIEKLLVGKVKLQYPGQYVFYMEPDCYPIRSNWLNALDTSVRWPQPSFWMKGSIYRGYNKGVYATRHPPQYFHMNGNALYNVGDRQFRAWYIRHYRPYVQAATPRKDRSFDTDFWRFLYDLENIMVVRQVIHKFVYAEIVMNYWKSSYSVAKLRETFPNTYLVHGGYQKP</sequence>
<dbReference type="EMBL" id="MTSL01000168">
    <property type="protein sequence ID" value="PJF17651.1"/>
    <property type="molecule type" value="Genomic_DNA"/>
</dbReference>
<keyword evidence="1" id="KW-1133">Transmembrane helix</keyword>
<dbReference type="AlphaFoldDB" id="A0A2H9TIR9"/>
<evidence type="ECO:0000313" key="2">
    <source>
        <dbReference type="EMBL" id="PJF17651.1"/>
    </source>
</evidence>
<dbReference type="Proteomes" id="UP000240830">
    <property type="component" value="Unassembled WGS sequence"/>
</dbReference>
<accession>A0A2H9TIR9</accession>
<evidence type="ECO:0000256" key="1">
    <source>
        <dbReference type="SAM" id="Phobius"/>
    </source>
</evidence>
<protein>
    <submittedName>
        <fullName evidence="2">Uncharacterized protein</fullName>
    </submittedName>
</protein>